<protein>
    <submittedName>
        <fullName evidence="1">Uncharacterized protein</fullName>
    </submittedName>
</protein>
<organism evidence="1 2">
    <name type="scientific">Lactococcus lactis</name>
    <dbReference type="NCBI Taxonomy" id="1358"/>
    <lineage>
        <taxon>Bacteria</taxon>
        <taxon>Bacillati</taxon>
        <taxon>Bacillota</taxon>
        <taxon>Bacilli</taxon>
        <taxon>Lactobacillales</taxon>
        <taxon>Streptococcaceae</taxon>
        <taxon>Lactococcus</taxon>
    </lineage>
</organism>
<evidence type="ECO:0000313" key="1">
    <source>
        <dbReference type="EMBL" id="RWR45561.1"/>
    </source>
</evidence>
<dbReference type="EMBL" id="SAXH01000018">
    <property type="protein sequence ID" value="RWR45561.1"/>
    <property type="molecule type" value="Genomic_DNA"/>
</dbReference>
<reference evidence="1 2" key="1">
    <citation type="submission" date="2019-01" db="EMBL/GenBank/DDBJ databases">
        <title>Whole genome sequence of Lactococcus lactis isolated from cow milk.</title>
        <authorList>
            <person name="Sundararaman A."/>
            <person name="Tamang J.-P."/>
            <person name="Halami P."/>
        </authorList>
    </citation>
    <scope>NUCLEOTIDE SEQUENCE [LARGE SCALE GENOMIC DNA]</scope>
    <source>
        <strain evidence="1 2">C2D</strain>
    </source>
</reference>
<evidence type="ECO:0000313" key="2">
    <source>
        <dbReference type="Proteomes" id="UP000285859"/>
    </source>
</evidence>
<dbReference type="AlphaFoldDB" id="A0A443L8W8"/>
<gene>
    <name evidence="1" type="ORF">EO246_10250</name>
</gene>
<name>A0A443L8W8_9LACT</name>
<comment type="caution">
    <text evidence="1">The sequence shown here is derived from an EMBL/GenBank/DDBJ whole genome shotgun (WGS) entry which is preliminary data.</text>
</comment>
<sequence length="61" mass="6943">MNKIVQVELVDVRSMHGLIWANMMLEAGWVLLSVNSLSLLLGAERGIADEYEELREKRDSL</sequence>
<dbReference type="RefSeq" id="WP_128268002.1">
    <property type="nucleotide sequence ID" value="NZ_JACCJA010000018.1"/>
</dbReference>
<dbReference type="Proteomes" id="UP000285859">
    <property type="component" value="Unassembled WGS sequence"/>
</dbReference>
<proteinExistence type="predicted"/>
<accession>A0A443L8W8</accession>